<protein>
    <submittedName>
        <fullName evidence="18">Polysaccharide export outer membrane protein</fullName>
    </submittedName>
</protein>
<keyword evidence="13" id="KW-0998">Cell outer membrane</keyword>
<evidence type="ECO:0000256" key="7">
    <source>
        <dbReference type="ARBA" id="ARBA00022729"/>
    </source>
</evidence>
<keyword evidence="14" id="KW-0449">Lipoprotein</keyword>
<evidence type="ECO:0000256" key="2">
    <source>
        <dbReference type="ARBA" id="ARBA00009450"/>
    </source>
</evidence>
<dbReference type="OrthoDB" id="1466931at2"/>
<dbReference type="GO" id="GO:0006811">
    <property type="term" value="P:monoatomic ion transport"/>
    <property type="evidence" value="ECO:0007669"/>
    <property type="project" value="UniProtKB-KW"/>
</dbReference>
<name>A0A3D9KX46_MARFU</name>
<accession>A0A3D9KX46</accession>
<keyword evidence="10" id="KW-0626">Porin</keyword>
<dbReference type="GO" id="GO:0015288">
    <property type="term" value="F:porin activity"/>
    <property type="evidence" value="ECO:0007669"/>
    <property type="project" value="UniProtKB-KW"/>
</dbReference>
<keyword evidence="7" id="KW-0732">Signal</keyword>
<evidence type="ECO:0000256" key="15">
    <source>
        <dbReference type="SAM" id="Phobius"/>
    </source>
</evidence>
<keyword evidence="6 15" id="KW-0812">Transmembrane</keyword>
<dbReference type="Proteomes" id="UP000256779">
    <property type="component" value="Unassembled WGS sequence"/>
</dbReference>
<dbReference type="PANTHER" id="PTHR33619:SF3">
    <property type="entry name" value="POLYSACCHARIDE EXPORT PROTEIN GFCE-RELATED"/>
    <property type="match status" value="1"/>
</dbReference>
<evidence type="ECO:0000256" key="9">
    <source>
        <dbReference type="ARBA" id="ARBA00023065"/>
    </source>
</evidence>
<evidence type="ECO:0000256" key="14">
    <source>
        <dbReference type="ARBA" id="ARBA00023288"/>
    </source>
</evidence>
<feature type="domain" description="SLBB" evidence="17">
    <location>
        <begin position="152"/>
        <end position="229"/>
    </location>
</feature>
<keyword evidence="19" id="KW-1185">Reference proteome</keyword>
<gene>
    <name evidence="18" type="ORF">C7460_12864</name>
</gene>
<dbReference type="Gene3D" id="3.10.560.10">
    <property type="entry name" value="Outer membrane lipoprotein wza domain like"/>
    <property type="match status" value="1"/>
</dbReference>
<dbReference type="InterPro" id="IPR003715">
    <property type="entry name" value="Poly_export_N"/>
</dbReference>
<dbReference type="InterPro" id="IPR054765">
    <property type="entry name" value="SLBB_dom"/>
</dbReference>
<sequence length="265" mass="29466">MNEHFFDLKHLSVLLAVLLMSLSGCKLYRQDILFQLDDDFTAEQLSEPVAAAAGNYVLRAGDYLDLRVYTNKGERVIDPNNELMQGMNRQQNQQNGRIEYLIQQNGVAKLPMVGDVKLVGLTVVEAERMLEQAFDTYYQESFVKLKVNNRRVTVLGVNGGVVVPLDNENTTLAEVLALYGGLDLGAKAKNIKLLRGDLSDPQVYEIDLTTISGMKASVIAVRPGDVIYVEPWRRPVFESIRDVSPLIGIVSGVITLILVIQNLTK</sequence>
<evidence type="ECO:0000256" key="12">
    <source>
        <dbReference type="ARBA" id="ARBA00023139"/>
    </source>
</evidence>
<dbReference type="InterPro" id="IPR049712">
    <property type="entry name" value="Poly_export"/>
</dbReference>
<evidence type="ECO:0000313" key="18">
    <source>
        <dbReference type="EMBL" id="RED92847.1"/>
    </source>
</evidence>
<dbReference type="Pfam" id="PF02563">
    <property type="entry name" value="Poly_export"/>
    <property type="match status" value="1"/>
</dbReference>
<reference evidence="18 19" key="1">
    <citation type="submission" date="2018-07" db="EMBL/GenBank/DDBJ databases">
        <title>Genomic Encyclopedia of Type Strains, Phase IV (KMG-IV): sequencing the most valuable type-strain genomes for metagenomic binning, comparative biology and taxonomic classification.</title>
        <authorList>
            <person name="Goeker M."/>
        </authorList>
    </citation>
    <scope>NUCLEOTIDE SEQUENCE [LARGE SCALE GENOMIC DNA]</scope>
    <source>
        <strain evidence="18 19">DSM 4134</strain>
    </source>
</reference>
<evidence type="ECO:0000256" key="13">
    <source>
        <dbReference type="ARBA" id="ARBA00023237"/>
    </source>
</evidence>
<keyword evidence="3" id="KW-0813">Transport</keyword>
<evidence type="ECO:0000313" key="19">
    <source>
        <dbReference type="Proteomes" id="UP000256779"/>
    </source>
</evidence>
<keyword evidence="15" id="KW-1133">Transmembrane helix</keyword>
<keyword evidence="11 15" id="KW-0472">Membrane</keyword>
<proteinExistence type="inferred from homology"/>
<evidence type="ECO:0000256" key="3">
    <source>
        <dbReference type="ARBA" id="ARBA00022448"/>
    </source>
</evidence>
<organism evidence="18 19">
    <name type="scientific">Marinoscillum furvescens DSM 4134</name>
    <dbReference type="NCBI Taxonomy" id="1122208"/>
    <lineage>
        <taxon>Bacteria</taxon>
        <taxon>Pseudomonadati</taxon>
        <taxon>Bacteroidota</taxon>
        <taxon>Cytophagia</taxon>
        <taxon>Cytophagales</taxon>
        <taxon>Reichenbachiellaceae</taxon>
        <taxon>Marinoscillum</taxon>
    </lineage>
</organism>
<dbReference type="RefSeq" id="WP_115870137.1">
    <property type="nucleotide sequence ID" value="NZ_QREG01000028.1"/>
</dbReference>
<evidence type="ECO:0000256" key="4">
    <source>
        <dbReference type="ARBA" id="ARBA00022452"/>
    </source>
</evidence>
<comment type="similarity">
    <text evidence="2">Belongs to the BexD/CtrA/VexA family.</text>
</comment>
<keyword evidence="12" id="KW-0564">Palmitate</keyword>
<keyword evidence="4" id="KW-1134">Transmembrane beta strand</keyword>
<evidence type="ECO:0000256" key="8">
    <source>
        <dbReference type="ARBA" id="ARBA00023047"/>
    </source>
</evidence>
<evidence type="ECO:0000256" key="5">
    <source>
        <dbReference type="ARBA" id="ARBA00022597"/>
    </source>
</evidence>
<dbReference type="GO" id="GO:0009279">
    <property type="term" value="C:cell outer membrane"/>
    <property type="evidence" value="ECO:0007669"/>
    <property type="project" value="UniProtKB-SubCell"/>
</dbReference>
<feature type="transmembrane region" description="Helical" evidence="15">
    <location>
        <begin position="243"/>
        <end position="263"/>
    </location>
</feature>
<keyword evidence="5" id="KW-0762">Sugar transport</keyword>
<evidence type="ECO:0000256" key="6">
    <source>
        <dbReference type="ARBA" id="ARBA00022692"/>
    </source>
</evidence>
<dbReference type="GO" id="GO:0015159">
    <property type="term" value="F:polysaccharide transmembrane transporter activity"/>
    <property type="evidence" value="ECO:0007669"/>
    <property type="project" value="InterPro"/>
</dbReference>
<dbReference type="Pfam" id="PF22461">
    <property type="entry name" value="SLBB_2"/>
    <property type="match status" value="1"/>
</dbReference>
<evidence type="ECO:0000256" key="1">
    <source>
        <dbReference type="ARBA" id="ARBA00004571"/>
    </source>
</evidence>
<dbReference type="AlphaFoldDB" id="A0A3D9KX46"/>
<keyword evidence="8" id="KW-0625">Polysaccharide transport</keyword>
<evidence type="ECO:0000256" key="11">
    <source>
        <dbReference type="ARBA" id="ARBA00023136"/>
    </source>
</evidence>
<evidence type="ECO:0000259" key="17">
    <source>
        <dbReference type="Pfam" id="PF22461"/>
    </source>
</evidence>
<dbReference type="GO" id="GO:0046930">
    <property type="term" value="C:pore complex"/>
    <property type="evidence" value="ECO:0007669"/>
    <property type="project" value="UniProtKB-KW"/>
</dbReference>
<comment type="subcellular location">
    <subcellularLocation>
        <location evidence="1">Cell outer membrane</location>
        <topology evidence="1">Multi-pass membrane protein</topology>
    </subcellularLocation>
</comment>
<comment type="caution">
    <text evidence="18">The sequence shown here is derived from an EMBL/GenBank/DDBJ whole genome shotgun (WGS) entry which is preliminary data.</text>
</comment>
<dbReference type="PANTHER" id="PTHR33619">
    <property type="entry name" value="POLYSACCHARIDE EXPORT PROTEIN GFCE-RELATED"/>
    <property type="match status" value="1"/>
</dbReference>
<evidence type="ECO:0000259" key="16">
    <source>
        <dbReference type="Pfam" id="PF02563"/>
    </source>
</evidence>
<evidence type="ECO:0000256" key="10">
    <source>
        <dbReference type="ARBA" id="ARBA00023114"/>
    </source>
</evidence>
<feature type="domain" description="Polysaccharide export protein N-terminal" evidence="16">
    <location>
        <begin position="51"/>
        <end position="147"/>
    </location>
</feature>
<keyword evidence="9" id="KW-0406">Ion transport</keyword>
<dbReference type="EMBL" id="QREG01000028">
    <property type="protein sequence ID" value="RED92847.1"/>
    <property type="molecule type" value="Genomic_DNA"/>
</dbReference>